<name>A0A425I7P7_TOXGO</name>
<accession>A0A425I7P7</accession>
<evidence type="ECO:0000313" key="2">
    <source>
        <dbReference type="Proteomes" id="UP000284452"/>
    </source>
</evidence>
<evidence type="ECO:0000313" key="1">
    <source>
        <dbReference type="EMBL" id="RQX74874.1"/>
    </source>
</evidence>
<protein>
    <submittedName>
        <fullName evidence="1">Uncharacterized protein</fullName>
    </submittedName>
</protein>
<comment type="caution">
    <text evidence="1">The sequence shown here is derived from an EMBL/GenBank/DDBJ whole genome shotgun (WGS) entry which is preliminary data.</text>
</comment>
<proteinExistence type="predicted"/>
<reference evidence="1 2" key="1">
    <citation type="submission" date="2017-10" db="EMBL/GenBank/DDBJ databases">
        <authorList>
            <person name="Sibley D."/>
            <person name="Venepally P."/>
            <person name="Karamycheva S."/>
            <person name="Hadjithomas M."/>
            <person name="Khan A."/>
            <person name="Brunk B."/>
            <person name="Roos D."/>
            <person name="Caler E."/>
            <person name="Lorenzi H."/>
        </authorList>
    </citation>
    <scope>NUCLEOTIDE SEQUENCE [LARGE SCALE GENOMIC DNA]</scope>
    <source>
        <strain evidence="1 2">CAST</strain>
    </source>
</reference>
<sequence>MASELYWDFPDRHAITSWLVATHLAFDHKRNRERKRARNVKRRLGAFTLRVAPSRATDKRIHPRTGCTSTSEEGLQIEETQVLRVAISDRLLLASVLKRERRLPQRHNRQRTRRHQACFFHPSVCTVDLANTVKVED</sequence>
<organism evidence="1 2">
    <name type="scientific">Toxoplasma gondii CAST</name>
    <dbReference type="NCBI Taxonomy" id="943122"/>
    <lineage>
        <taxon>Eukaryota</taxon>
        <taxon>Sar</taxon>
        <taxon>Alveolata</taxon>
        <taxon>Apicomplexa</taxon>
        <taxon>Conoidasida</taxon>
        <taxon>Coccidia</taxon>
        <taxon>Eucoccidiorida</taxon>
        <taxon>Eimeriorina</taxon>
        <taxon>Sarcocystidae</taxon>
        <taxon>Toxoplasma</taxon>
    </lineage>
</organism>
<dbReference type="Proteomes" id="UP000284452">
    <property type="component" value="Unassembled WGS sequence"/>
</dbReference>
<dbReference type="VEuPathDB" id="ToxoDB:TGCAST_462930"/>
<dbReference type="EMBL" id="AHIV02000244">
    <property type="protein sequence ID" value="RQX74874.1"/>
    <property type="molecule type" value="Genomic_DNA"/>
</dbReference>
<gene>
    <name evidence="1" type="ORF">TGCAST_462930</name>
</gene>
<dbReference type="AlphaFoldDB" id="A0A425I7P7"/>